<organism evidence="3 4">
    <name type="scientific">Ambispora leptoticha</name>
    <dbReference type="NCBI Taxonomy" id="144679"/>
    <lineage>
        <taxon>Eukaryota</taxon>
        <taxon>Fungi</taxon>
        <taxon>Fungi incertae sedis</taxon>
        <taxon>Mucoromycota</taxon>
        <taxon>Glomeromycotina</taxon>
        <taxon>Glomeromycetes</taxon>
        <taxon>Archaeosporales</taxon>
        <taxon>Ambisporaceae</taxon>
        <taxon>Ambispora</taxon>
    </lineage>
</organism>
<feature type="compositionally biased region" description="Basic residues" evidence="1">
    <location>
        <begin position="782"/>
        <end position="791"/>
    </location>
</feature>
<feature type="compositionally biased region" description="Polar residues" evidence="1">
    <location>
        <begin position="1122"/>
        <end position="1143"/>
    </location>
</feature>
<protein>
    <submittedName>
        <fullName evidence="3">979_t:CDS:1</fullName>
    </submittedName>
</protein>
<dbReference type="PANTHER" id="PTHR28093">
    <property type="entry name" value="MORPHOGENESIS-RELATED PROTEIN MSB1"/>
    <property type="match status" value="1"/>
</dbReference>
<dbReference type="CDD" id="cd00159">
    <property type="entry name" value="RhoGAP"/>
    <property type="match status" value="1"/>
</dbReference>
<feature type="compositionally biased region" description="Basic and acidic residues" evidence="1">
    <location>
        <begin position="1166"/>
        <end position="1178"/>
    </location>
</feature>
<feature type="compositionally biased region" description="Polar residues" evidence="1">
    <location>
        <begin position="1068"/>
        <end position="1087"/>
    </location>
</feature>
<feature type="compositionally biased region" description="Polar residues" evidence="1">
    <location>
        <begin position="1095"/>
        <end position="1113"/>
    </location>
</feature>
<dbReference type="Proteomes" id="UP000789508">
    <property type="component" value="Unassembled WGS sequence"/>
</dbReference>
<feature type="compositionally biased region" description="Polar residues" evidence="1">
    <location>
        <begin position="761"/>
        <end position="772"/>
    </location>
</feature>
<evidence type="ECO:0000313" key="3">
    <source>
        <dbReference type="EMBL" id="CAG8532507.1"/>
    </source>
</evidence>
<reference evidence="3" key="1">
    <citation type="submission" date="2021-06" db="EMBL/GenBank/DDBJ databases">
        <authorList>
            <person name="Kallberg Y."/>
            <person name="Tangrot J."/>
            <person name="Rosling A."/>
        </authorList>
    </citation>
    <scope>NUCLEOTIDE SEQUENCE</scope>
    <source>
        <strain evidence="3">FL130A</strain>
    </source>
</reference>
<dbReference type="EMBL" id="CAJVPS010001289">
    <property type="protein sequence ID" value="CAG8532507.1"/>
    <property type="molecule type" value="Genomic_DNA"/>
</dbReference>
<evidence type="ECO:0000313" key="4">
    <source>
        <dbReference type="Proteomes" id="UP000789508"/>
    </source>
</evidence>
<feature type="compositionally biased region" description="Polar residues" evidence="1">
    <location>
        <begin position="1179"/>
        <end position="1203"/>
    </location>
</feature>
<sequence>MTHLIVKRCADEIEERGLHEVDIFKPIRIGENAAEVKDLINCMLQDNRMQFEDEIKNQNIHNVVAAMKWALRHCEVTLVPYMFYEEFVRFEQEWDFDPEKGSFSQFLLYLPKQNQEILLCLFDICAKVTEESHINQMSAQKIVKSLALCVLGDQERKFDTFDDAYSEYSKCSNACLHLFLAYLREKAVATRLPPRLTVFLDNINYLDVRKKSVASMYIHPQTLNRQTYTSSILGDDSQANNSQYAESYLSQSDIEEGLLPPSNSNYAESTTSTITKDTYQKSPASDNYERPTSILRVTRTMPVQQQPGQNQNFNSRKSKAVSILLPEMVDNLNRQTIVRASTLMTADEQKTAQTLWKEFQTEGVSGFSDDFLKLFFSLDDREELYASPPLSPSTVASSPLSDAAEKPTNTGIWSINKNNNSNNYNNYNDYKNNNNNNLYNKNTKDNKSRNNIENENNSLLQRSPSELDKYKPVRGPRPITAVWNSFREFGFDGLIGGIGNKKDPKVEQLLGYNDSNRIEHIEEIQDNDSNSSEQRPHKKEWNNFKDKGFGDLASDNISDALSLSNASITSPAPSIFNKDLSPSVAPSIAPSVFSNDASASVFTSKSRKTARSGKSFGSRQRQMSDEERSVSTATRTVEEMQNWHMIDRKIDFPSTTHLAIEAIDEIFPYVWMENTAAEDKDGYWGDWVFIEPRKGLLNECEWIMIENQHHVFGNDWGNPDNYRQFSKRRSKLGFSWIRRSFVSRRSSQSIYQAKVKRFNTVPNQSNNNSFNGRFSKGSTKSSKSKKSKKKGKSVEGLPPNNYANNGKLHPNAGSYSRNDVKLMPNENNGRNLDRFTSDRRRYPIDINDAEPQKLEDSENNVSSSNQYETGLNLDKIIKDIRQPLQHTDNEKYVSTETSQENSNIANETSQEISQEQDQQFVETPKKESAPIYKLSQNATPRLLNGNQNDKTKLKQQGSQRYKYIDIPKTSSVASSETKNKSQPYPTANNNMPSEQIVSTQQSRPQISRSNTETKFSRSNEKIQASNSQENISQPSSDSNKELPMNSQQISAQQKLPYNQNEMMPPSIEQVQPQRQASRSNEQIQPERQASRRQPYPQTSNPQDLTRSQKSLNLNKELPLSPQGANEQIQSQPQPYNPRSSASRSNERIQPEVQASRSNEQILLQRDAQHELQDSRLNERVQSQRQASRSNERIQPQGQASSSQERIKQLPSSSSDSNSQSQSHSERQERIQQLPQQQIQPQSSVQMSNDETRQPLFPLDSALQQQQPVIQNEKLRPYGNDEKSESYSTDAKLQAYANDVKLQPFPNNAKVQSYPKNAPVAESTYAADDILSSYARSEISGTPSDAGSIYSNDQRDNNINTPKKFQGYQTTSQRLAAQASEKAAKHMSVSSTGSTAPVKPARSVLRTKVFGS</sequence>
<feature type="region of interest" description="Disordered" evidence="1">
    <location>
        <begin position="431"/>
        <end position="472"/>
    </location>
</feature>
<feature type="region of interest" description="Disordered" evidence="1">
    <location>
        <begin position="386"/>
        <end position="417"/>
    </location>
</feature>
<keyword evidence="4" id="KW-1185">Reference proteome</keyword>
<feature type="compositionally biased region" description="Polar residues" evidence="1">
    <location>
        <begin position="1338"/>
        <end position="1374"/>
    </location>
</feature>
<feature type="compositionally biased region" description="Polar residues" evidence="1">
    <location>
        <begin position="261"/>
        <end position="285"/>
    </location>
</feature>
<feature type="region of interest" description="Disordered" evidence="1">
    <location>
        <begin position="604"/>
        <end position="633"/>
    </location>
</feature>
<dbReference type="InterPro" id="IPR012965">
    <property type="entry name" value="Msb1/Mug8_dom"/>
</dbReference>
<feature type="compositionally biased region" description="Polar residues" evidence="1">
    <location>
        <begin position="1152"/>
        <end position="1161"/>
    </location>
</feature>
<dbReference type="InterPro" id="IPR000198">
    <property type="entry name" value="RhoGAP_dom"/>
</dbReference>
<dbReference type="InterPro" id="IPR037508">
    <property type="entry name" value="Msb1/Mug8"/>
</dbReference>
<dbReference type="SMART" id="SM00324">
    <property type="entry name" value="RhoGAP"/>
    <property type="match status" value="1"/>
</dbReference>
<feature type="domain" description="Rho-GAP" evidence="2">
    <location>
        <begin position="1"/>
        <end position="187"/>
    </location>
</feature>
<gene>
    <name evidence="3" type="ORF">ALEPTO_LOCUS5007</name>
</gene>
<feature type="compositionally biased region" description="Polar residues" evidence="1">
    <location>
        <begin position="894"/>
        <end position="921"/>
    </location>
</feature>
<comment type="caution">
    <text evidence="3">The sequence shown here is derived from an EMBL/GenBank/DDBJ whole genome shotgun (WGS) entry which is preliminary data.</text>
</comment>
<feature type="region of interest" description="Disordered" evidence="1">
    <location>
        <begin position="1337"/>
        <end position="1411"/>
    </location>
</feature>
<feature type="compositionally biased region" description="Polar residues" evidence="1">
    <location>
        <begin position="934"/>
        <end position="959"/>
    </location>
</feature>
<feature type="region of interest" description="Disordered" evidence="1">
    <location>
        <begin position="894"/>
        <end position="1050"/>
    </location>
</feature>
<evidence type="ECO:0000259" key="2">
    <source>
        <dbReference type="PROSITE" id="PS50238"/>
    </source>
</evidence>
<dbReference type="Gene3D" id="1.10.555.10">
    <property type="entry name" value="Rho GTPase activation protein"/>
    <property type="match status" value="1"/>
</dbReference>
<feature type="compositionally biased region" description="Low complexity" evidence="1">
    <location>
        <begin position="1230"/>
        <end position="1245"/>
    </location>
</feature>
<dbReference type="GO" id="GO:0007165">
    <property type="term" value="P:signal transduction"/>
    <property type="evidence" value="ECO:0007669"/>
    <property type="project" value="InterPro"/>
</dbReference>
<feature type="region of interest" description="Disordered" evidence="1">
    <location>
        <begin position="259"/>
        <end position="288"/>
    </location>
</feature>
<dbReference type="PANTHER" id="PTHR28093:SF1">
    <property type="entry name" value="MORPHOGENESIS-RELATED PROTEIN MSB1"/>
    <property type="match status" value="1"/>
</dbReference>
<proteinExistence type="predicted"/>
<feature type="compositionally biased region" description="Low complexity" evidence="1">
    <location>
        <begin position="1211"/>
        <end position="1222"/>
    </location>
</feature>
<name>A0A9N9AGT5_9GLOM</name>
<accession>A0A9N9AGT5</accession>
<feature type="region of interest" description="Disordered" evidence="1">
    <location>
        <begin position="761"/>
        <end position="867"/>
    </location>
</feature>
<feature type="compositionally biased region" description="Basic and acidic residues" evidence="1">
    <location>
        <begin position="442"/>
        <end position="452"/>
    </location>
</feature>
<feature type="compositionally biased region" description="Polar residues" evidence="1">
    <location>
        <begin position="1021"/>
        <end position="1037"/>
    </location>
</feature>
<dbReference type="InterPro" id="IPR008936">
    <property type="entry name" value="Rho_GTPase_activation_prot"/>
</dbReference>
<feature type="compositionally biased region" description="Polar residues" evidence="1">
    <location>
        <begin position="968"/>
        <end position="1013"/>
    </location>
</feature>
<dbReference type="Pfam" id="PF08101">
    <property type="entry name" value="Msb1-Mug8_dom"/>
    <property type="match status" value="1"/>
</dbReference>
<feature type="region of interest" description="Disordered" evidence="1">
    <location>
        <begin position="1067"/>
        <end position="1248"/>
    </location>
</feature>
<feature type="compositionally biased region" description="Basic and acidic residues" evidence="1">
    <location>
        <begin position="831"/>
        <end position="843"/>
    </location>
</feature>
<feature type="compositionally biased region" description="Low complexity" evidence="1">
    <location>
        <begin position="431"/>
        <end position="441"/>
    </location>
</feature>
<dbReference type="SUPFAM" id="SSF48350">
    <property type="entry name" value="GTPase activation domain, GAP"/>
    <property type="match status" value="1"/>
</dbReference>
<dbReference type="PROSITE" id="PS50238">
    <property type="entry name" value="RHOGAP"/>
    <property type="match status" value="1"/>
</dbReference>
<dbReference type="OrthoDB" id="3362494at2759"/>
<evidence type="ECO:0000256" key="1">
    <source>
        <dbReference type="SAM" id="MobiDB-lite"/>
    </source>
</evidence>